<dbReference type="PROSITE" id="PS50893">
    <property type="entry name" value="ABC_TRANSPORTER_2"/>
    <property type="match status" value="1"/>
</dbReference>
<keyword evidence="3 5" id="KW-0067">ATP-binding</keyword>
<dbReference type="Gene3D" id="3.40.50.300">
    <property type="entry name" value="P-loop containing nucleotide triphosphate hydrolases"/>
    <property type="match status" value="1"/>
</dbReference>
<gene>
    <name evidence="5" type="ORF">FQV27_12460</name>
</gene>
<accession>A0A5C6S467</accession>
<organism evidence="5 6">
    <name type="scientific">Paracoccus aurantiacus</name>
    <dbReference type="NCBI Taxonomy" id="2599412"/>
    <lineage>
        <taxon>Bacteria</taxon>
        <taxon>Pseudomonadati</taxon>
        <taxon>Pseudomonadota</taxon>
        <taxon>Alphaproteobacteria</taxon>
        <taxon>Rhodobacterales</taxon>
        <taxon>Paracoccaceae</taxon>
        <taxon>Paracoccus</taxon>
    </lineage>
</organism>
<dbReference type="GO" id="GO:0022857">
    <property type="term" value="F:transmembrane transporter activity"/>
    <property type="evidence" value="ECO:0007669"/>
    <property type="project" value="TreeGrafter"/>
</dbReference>
<name>A0A5C6S467_9RHOB</name>
<dbReference type="InterPro" id="IPR017871">
    <property type="entry name" value="ABC_transporter-like_CS"/>
</dbReference>
<dbReference type="GO" id="GO:0005886">
    <property type="term" value="C:plasma membrane"/>
    <property type="evidence" value="ECO:0007669"/>
    <property type="project" value="TreeGrafter"/>
</dbReference>
<dbReference type="PANTHER" id="PTHR24220">
    <property type="entry name" value="IMPORT ATP-BINDING PROTEIN"/>
    <property type="match status" value="1"/>
</dbReference>
<dbReference type="SUPFAM" id="SSF52540">
    <property type="entry name" value="P-loop containing nucleoside triphosphate hydrolases"/>
    <property type="match status" value="1"/>
</dbReference>
<evidence type="ECO:0000259" key="4">
    <source>
        <dbReference type="PROSITE" id="PS50893"/>
    </source>
</evidence>
<dbReference type="OrthoDB" id="9802264at2"/>
<evidence type="ECO:0000313" key="5">
    <source>
        <dbReference type="EMBL" id="TXB68780.1"/>
    </source>
</evidence>
<dbReference type="Proteomes" id="UP000321562">
    <property type="component" value="Unassembled WGS sequence"/>
</dbReference>
<evidence type="ECO:0000256" key="3">
    <source>
        <dbReference type="ARBA" id="ARBA00022840"/>
    </source>
</evidence>
<dbReference type="Pfam" id="PF00005">
    <property type="entry name" value="ABC_tran"/>
    <property type="match status" value="1"/>
</dbReference>
<evidence type="ECO:0000313" key="6">
    <source>
        <dbReference type="Proteomes" id="UP000321562"/>
    </source>
</evidence>
<dbReference type="GO" id="GO:0005524">
    <property type="term" value="F:ATP binding"/>
    <property type="evidence" value="ECO:0007669"/>
    <property type="project" value="UniProtKB-KW"/>
</dbReference>
<comment type="caution">
    <text evidence="5">The sequence shown here is derived from an EMBL/GenBank/DDBJ whole genome shotgun (WGS) entry which is preliminary data.</text>
</comment>
<protein>
    <submittedName>
        <fullName evidence="5">ABC transporter ATP-binding protein</fullName>
    </submittedName>
</protein>
<dbReference type="RefSeq" id="WP_147098945.1">
    <property type="nucleotide sequence ID" value="NZ_JBHUFH010000012.1"/>
</dbReference>
<proteinExistence type="predicted"/>
<dbReference type="GO" id="GO:0016887">
    <property type="term" value="F:ATP hydrolysis activity"/>
    <property type="evidence" value="ECO:0007669"/>
    <property type="project" value="InterPro"/>
</dbReference>
<evidence type="ECO:0000256" key="1">
    <source>
        <dbReference type="ARBA" id="ARBA00022448"/>
    </source>
</evidence>
<dbReference type="PROSITE" id="PS00211">
    <property type="entry name" value="ABC_TRANSPORTER_1"/>
    <property type="match status" value="1"/>
</dbReference>
<dbReference type="AlphaFoldDB" id="A0A5C6S467"/>
<evidence type="ECO:0000256" key="2">
    <source>
        <dbReference type="ARBA" id="ARBA00022741"/>
    </source>
</evidence>
<dbReference type="CDD" id="cd03255">
    <property type="entry name" value="ABC_MJ0796_LolCDE_FtsE"/>
    <property type="match status" value="1"/>
</dbReference>
<keyword evidence="1" id="KW-0813">Transport</keyword>
<dbReference type="InterPro" id="IPR027417">
    <property type="entry name" value="P-loop_NTPase"/>
</dbReference>
<dbReference type="InterPro" id="IPR017911">
    <property type="entry name" value="MacB-like_ATP-bd"/>
</dbReference>
<feature type="domain" description="ABC transporter" evidence="4">
    <location>
        <begin position="6"/>
        <end position="223"/>
    </location>
</feature>
<keyword evidence="2" id="KW-0547">Nucleotide-binding</keyword>
<reference evidence="5 6" key="1">
    <citation type="submission" date="2019-08" db="EMBL/GenBank/DDBJ databases">
        <authorList>
            <person name="Ye J."/>
        </authorList>
    </citation>
    <scope>NUCLEOTIDE SEQUENCE [LARGE SCALE GENOMIC DNA]</scope>
    <source>
        <strain evidence="5 6">TK008</strain>
    </source>
</reference>
<dbReference type="InterPro" id="IPR015854">
    <property type="entry name" value="ABC_transpr_LolD-like"/>
</dbReference>
<dbReference type="SMART" id="SM00382">
    <property type="entry name" value="AAA"/>
    <property type="match status" value="1"/>
</dbReference>
<keyword evidence="6" id="KW-1185">Reference proteome</keyword>
<dbReference type="InterPro" id="IPR003439">
    <property type="entry name" value="ABC_transporter-like_ATP-bd"/>
</dbReference>
<dbReference type="InterPro" id="IPR003593">
    <property type="entry name" value="AAA+_ATPase"/>
</dbReference>
<dbReference type="PANTHER" id="PTHR24220:SF659">
    <property type="entry name" value="TRANSPORTER, PUTATIVE-RELATED"/>
    <property type="match status" value="1"/>
</dbReference>
<sequence length="223" mass="23943">MTTPALDVSHLRKSFSRPGSDIEVLSDTSFTLEPGATLALTGESGSGKSTLLHLISGLDRPDSGDIRVAGQNITALPDHGLARLRRERIALIFQQYNLIPSLNVADNLAFHARMAGRRDDAWTNALTERLGLSGLSDRMPDELSGGQRQRVAIGRAMALRPALLLADEPTGNLDEGSADVVIAAMLDLVAETGCALLLVTHSERIASRMSRRLHLSHGKVRPA</sequence>
<dbReference type="EMBL" id="VOPL01000004">
    <property type="protein sequence ID" value="TXB68780.1"/>
    <property type="molecule type" value="Genomic_DNA"/>
</dbReference>